<sequence length="158" mass="16995">MPGMPAEEAPHPGVEWTTPSTWKDLGARSMRVATYGVPKSGGDAEDGECAVFYFGQGQGGGVDENIDRWIGQLENPGQPERANFNVGEFKVHRVAVNGTYTAPSGPMMQATDKKSAFRLVGAIVEGPQGSVFFKMTGPEKTARAAEKDFDAMLKSLRK</sequence>
<evidence type="ECO:0000313" key="2">
    <source>
        <dbReference type="EMBL" id="MBI5168731.1"/>
    </source>
</evidence>
<comment type="caution">
    <text evidence="2">The sequence shown here is derived from an EMBL/GenBank/DDBJ whole genome shotgun (WGS) entry which is preliminary data.</text>
</comment>
<dbReference type="Proteomes" id="UP000696931">
    <property type="component" value="Unassembled WGS sequence"/>
</dbReference>
<gene>
    <name evidence="2" type="ORF">HZA61_04500</name>
</gene>
<feature type="region of interest" description="Disordered" evidence="1">
    <location>
        <begin position="1"/>
        <end position="20"/>
    </location>
</feature>
<accession>A0A933W890</accession>
<evidence type="ECO:0000256" key="1">
    <source>
        <dbReference type="SAM" id="MobiDB-lite"/>
    </source>
</evidence>
<dbReference type="EMBL" id="JACRIW010000033">
    <property type="protein sequence ID" value="MBI5168731.1"/>
    <property type="molecule type" value="Genomic_DNA"/>
</dbReference>
<name>A0A933W890_UNCEI</name>
<evidence type="ECO:0000313" key="3">
    <source>
        <dbReference type="Proteomes" id="UP000696931"/>
    </source>
</evidence>
<proteinExistence type="predicted"/>
<reference evidence="2" key="1">
    <citation type="submission" date="2020-07" db="EMBL/GenBank/DDBJ databases">
        <title>Huge and variable diversity of episymbiotic CPR bacteria and DPANN archaea in groundwater ecosystems.</title>
        <authorList>
            <person name="He C.Y."/>
            <person name="Keren R."/>
            <person name="Whittaker M."/>
            <person name="Farag I.F."/>
            <person name="Doudna J."/>
            <person name="Cate J.H.D."/>
            <person name="Banfield J.F."/>
        </authorList>
    </citation>
    <scope>NUCLEOTIDE SEQUENCE</scope>
    <source>
        <strain evidence="2">NC_groundwater_1813_Pr3_B-0.1um_71_17</strain>
    </source>
</reference>
<protein>
    <submittedName>
        <fullName evidence="2">Uncharacterized protein</fullName>
    </submittedName>
</protein>
<organism evidence="2 3">
    <name type="scientific">Eiseniibacteriota bacterium</name>
    <dbReference type="NCBI Taxonomy" id="2212470"/>
    <lineage>
        <taxon>Bacteria</taxon>
        <taxon>Candidatus Eiseniibacteriota</taxon>
    </lineage>
</organism>
<dbReference type="AlphaFoldDB" id="A0A933W890"/>